<evidence type="ECO:0000256" key="5">
    <source>
        <dbReference type="SAM" id="Phobius"/>
    </source>
</evidence>
<dbReference type="SUPFAM" id="SSF81321">
    <property type="entry name" value="Family A G protein-coupled receptor-like"/>
    <property type="match status" value="1"/>
</dbReference>
<keyword evidence="8" id="KW-1185">Reference proteome</keyword>
<dbReference type="STRING" id="6239.ZK1037.9.1"/>
<keyword evidence="7" id="KW-0675">Receptor</keyword>
<evidence type="ECO:0000313" key="9">
    <source>
        <dbReference type="WormBase" id="ZK1037.9"/>
    </source>
</evidence>
<dbReference type="Pfam" id="PF10324">
    <property type="entry name" value="7TM_GPCR_Srw"/>
    <property type="match status" value="1"/>
</dbReference>
<dbReference type="PANTHER" id="PTHR22751">
    <property type="entry name" value="G-PROTEIN COUPLED RECEPTOR-RELATED"/>
    <property type="match status" value="1"/>
</dbReference>
<organism evidence="7 8">
    <name type="scientific">Caenorhabditis elegans</name>
    <dbReference type="NCBI Taxonomy" id="6239"/>
    <lineage>
        <taxon>Eukaryota</taxon>
        <taxon>Metazoa</taxon>
        <taxon>Ecdysozoa</taxon>
        <taxon>Nematoda</taxon>
        <taxon>Chromadorea</taxon>
        <taxon>Rhabditida</taxon>
        <taxon>Rhabditina</taxon>
        <taxon>Rhabditomorpha</taxon>
        <taxon>Rhabditoidea</taxon>
        <taxon>Rhabditidae</taxon>
        <taxon>Peloderinae</taxon>
        <taxon>Caenorhabditis</taxon>
    </lineage>
</organism>
<dbReference type="PIR" id="T27664">
    <property type="entry name" value="T27664"/>
</dbReference>
<keyword evidence="4 5" id="KW-0472">Membrane</keyword>
<feature type="transmembrane region" description="Helical" evidence="5">
    <location>
        <begin position="262"/>
        <end position="280"/>
    </location>
</feature>
<feature type="transmembrane region" description="Helical" evidence="5">
    <location>
        <begin position="125"/>
        <end position="145"/>
    </location>
</feature>
<dbReference type="PaxDb" id="6239-ZK1037.9"/>
<dbReference type="GeneID" id="191503"/>
<dbReference type="UCSC" id="ZK1037.9">
    <property type="organism name" value="c. elegans"/>
</dbReference>
<dbReference type="HOGENOM" id="CLU_043715_1_0_1"/>
<evidence type="ECO:0000259" key="6">
    <source>
        <dbReference type="PROSITE" id="PS50262"/>
    </source>
</evidence>
<proteinExistence type="predicted"/>
<feature type="transmembrane region" description="Helical" evidence="5">
    <location>
        <begin position="157"/>
        <end position="175"/>
    </location>
</feature>
<evidence type="ECO:0000256" key="3">
    <source>
        <dbReference type="ARBA" id="ARBA00022989"/>
    </source>
</evidence>
<keyword evidence="3 5" id="KW-1133">Transmembrane helix</keyword>
<dbReference type="PhylomeDB" id="O45991"/>
<dbReference type="InterPro" id="IPR019427">
    <property type="entry name" value="7TM_GPCR_serpentine_rcpt_Srw"/>
</dbReference>
<dbReference type="KEGG" id="cel:CELE_ZK1037.9"/>
<dbReference type="AlphaFoldDB" id="O45991"/>
<feature type="transmembrane region" description="Helical" evidence="5">
    <location>
        <begin position="69"/>
        <end position="91"/>
    </location>
</feature>
<protein>
    <submittedName>
        <fullName evidence="7">G-protein coupled receptors family 1 profile domain-containing protein</fullName>
    </submittedName>
</protein>
<sequence length="344" mass="38947">MGYCVDGIYDDKTRNLTEPVLCEIANSLSTVTKALTYITPHISFLCVLINLFHFTILTRKSMRNTSINIIMAAAAFCDIFSFIEMLMRIYVNVQMLIYACYGEDSYSRLAVDIAFEIVKKTAQRASTWLILMIAFIRALVIRYPMSSRIEKLTTPKVAFIIISAVVIISIPFSLLNYNDIQFMEYIATTKCFPNGTMKILMVFGRKVATYNAITAIVTNDIPCVLFPILSLLLVIEIRKADKNQKRLTAPTNAQDFQRITRLVLYNTLIFFATLLPLGITRGLLYFPRGLVWSVAREIESIAATILTVNTTTHCIIYLLMSSQYRGTAKQTFLCGFDIQAIENT</sequence>
<dbReference type="EMBL" id="BX284605">
    <property type="protein sequence ID" value="CAB03508.1"/>
    <property type="molecule type" value="Genomic_DNA"/>
</dbReference>
<accession>O45991</accession>
<gene>
    <name evidence="7 9" type="primary">srw-113</name>
    <name evidence="7" type="ORF">CELE_ZK1037.9</name>
    <name evidence="9" type="ORF">ZK1037.9</name>
</gene>
<dbReference type="PROSITE" id="PS50262">
    <property type="entry name" value="G_PROTEIN_RECEP_F1_2"/>
    <property type="match status" value="1"/>
</dbReference>
<evidence type="ECO:0000256" key="1">
    <source>
        <dbReference type="ARBA" id="ARBA00004370"/>
    </source>
</evidence>
<feature type="domain" description="G-protein coupled receptors family 1 profile" evidence="6">
    <location>
        <begin position="49"/>
        <end position="317"/>
    </location>
</feature>
<feature type="transmembrane region" description="Helical" evidence="5">
    <location>
        <begin position="300"/>
        <end position="320"/>
    </location>
</feature>
<reference evidence="7 8" key="1">
    <citation type="journal article" date="1998" name="Science">
        <title>Genome sequence of the nematode C. elegans: a platform for investigating biology.</title>
        <authorList>
            <consortium name="The C. elegans sequencing consortium"/>
            <person name="Sulson J.E."/>
            <person name="Waterston R."/>
        </authorList>
    </citation>
    <scope>NUCLEOTIDE SEQUENCE [LARGE SCALE GENOMIC DNA]</scope>
    <source>
        <strain evidence="7 8">Bristol N2</strain>
    </source>
</reference>
<dbReference type="Proteomes" id="UP000001940">
    <property type="component" value="Chromosome V"/>
</dbReference>
<dbReference type="Gene3D" id="1.20.1070.10">
    <property type="entry name" value="Rhodopsin 7-helix transmembrane proteins"/>
    <property type="match status" value="1"/>
</dbReference>
<name>O45991_CAEEL</name>
<dbReference type="WormBase" id="ZK1037.9">
    <property type="protein sequence ID" value="CE16761"/>
    <property type="gene ID" value="WBGene00005860"/>
    <property type="gene designation" value="srw-113"/>
</dbReference>
<dbReference type="AGR" id="WB:WBGene00005860"/>
<dbReference type="GO" id="GO:0016020">
    <property type="term" value="C:membrane"/>
    <property type="evidence" value="ECO:0007669"/>
    <property type="project" value="UniProtKB-SubCell"/>
</dbReference>
<evidence type="ECO:0000256" key="4">
    <source>
        <dbReference type="ARBA" id="ARBA00023136"/>
    </source>
</evidence>
<feature type="transmembrane region" description="Helical" evidence="5">
    <location>
        <begin position="210"/>
        <end position="235"/>
    </location>
</feature>
<dbReference type="InterPro" id="IPR017452">
    <property type="entry name" value="GPCR_Rhodpsn_7TM"/>
</dbReference>
<dbReference type="eggNOG" id="ENOG502RT6A">
    <property type="taxonomic scope" value="Eukaryota"/>
</dbReference>
<dbReference type="RefSeq" id="NP_506802.1">
    <property type="nucleotide sequence ID" value="NM_074401.1"/>
</dbReference>
<evidence type="ECO:0000313" key="8">
    <source>
        <dbReference type="Proteomes" id="UP000001940"/>
    </source>
</evidence>
<evidence type="ECO:0000313" key="7">
    <source>
        <dbReference type="EMBL" id="CAB03508.1"/>
    </source>
</evidence>
<evidence type="ECO:0000256" key="2">
    <source>
        <dbReference type="ARBA" id="ARBA00022692"/>
    </source>
</evidence>
<dbReference type="InParanoid" id="O45991"/>
<dbReference type="CTD" id="191503"/>
<comment type="subcellular location">
    <subcellularLocation>
        <location evidence="1">Membrane</location>
    </subcellularLocation>
</comment>
<feature type="transmembrane region" description="Helical" evidence="5">
    <location>
        <begin position="37"/>
        <end position="57"/>
    </location>
</feature>
<keyword evidence="2 5" id="KW-0812">Transmembrane</keyword>
<dbReference type="SMR" id="O45991"/>
<dbReference type="CDD" id="cd14978">
    <property type="entry name" value="7tmA_FMRFamide_R-like"/>
    <property type="match status" value="1"/>
</dbReference>
<dbReference type="OMA" id="CATIHIM"/>
<dbReference type="PANTHER" id="PTHR22751:SF30">
    <property type="entry name" value="G-PROTEIN COUPLED RECEPTORS FAMILY 1 PROFILE DOMAIN-CONTAINING PROTEIN"/>
    <property type="match status" value="1"/>
</dbReference>
<dbReference type="GO" id="GO:0008528">
    <property type="term" value="F:G protein-coupled peptide receptor activity"/>
    <property type="evidence" value="ECO:0007669"/>
    <property type="project" value="InterPro"/>
</dbReference>